<feature type="transmembrane region" description="Helical" evidence="8">
    <location>
        <begin position="39"/>
        <end position="61"/>
    </location>
</feature>
<dbReference type="Pfam" id="PF03845">
    <property type="entry name" value="Spore_permease"/>
    <property type="match status" value="1"/>
</dbReference>
<dbReference type="GO" id="GO:0009847">
    <property type="term" value="P:spore germination"/>
    <property type="evidence" value="ECO:0007669"/>
    <property type="project" value="InterPro"/>
</dbReference>
<keyword evidence="3" id="KW-0813">Transport</keyword>
<keyword evidence="5 8" id="KW-0812">Transmembrane</keyword>
<organism evidence="9 10">
    <name type="scientific">Bacillus pacificus</name>
    <dbReference type="NCBI Taxonomy" id="2026187"/>
    <lineage>
        <taxon>Bacteria</taxon>
        <taxon>Bacillati</taxon>
        <taxon>Bacillota</taxon>
        <taxon>Bacilli</taxon>
        <taxon>Bacillales</taxon>
        <taxon>Bacillaceae</taxon>
        <taxon>Bacillus</taxon>
        <taxon>Bacillus cereus group</taxon>
    </lineage>
</organism>
<dbReference type="InterPro" id="IPR004761">
    <property type="entry name" value="Spore_GerAB"/>
</dbReference>
<dbReference type="NCBIfam" id="TIGR00912">
    <property type="entry name" value="2A0309"/>
    <property type="match status" value="1"/>
</dbReference>
<dbReference type="AlphaFoldDB" id="A0AAW6YS71"/>
<feature type="transmembrane region" description="Helical" evidence="8">
    <location>
        <begin position="181"/>
        <end position="202"/>
    </location>
</feature>
<proteinExistence type="inferred from homology"/>
<evidence type="ECO:0000313" key="10">
    <source>
        <dbReference type="Proteomes" id="UP001174229"/>
    </source>
</evidence>
<evidence type="ECO:0000256" key="2">
    <source>
        <dbReference type="ARBA" id="ARBA00007998"/>
    </source>
</evidence>
<evidence type="ECO:0000256" key="8">
    <source>
        <dbReference type="SAM" id="Phobius"/>
    </source>
</evidence>
<keyword evidence="6 8" id="KW-1133">Transmembrane helix</keyword>
<evidence type="ECO:0000256" key="3">
    <source>
        <dbReference type="ARBA" id="ARBA00022448"/>
    </source>
</evidence>
<comment type="similarity">
    <text evidence="2">Belongs to the amino acid-polyamine-organocation (APC) superfamily. Spore germination protein (SGP) (TC 2.A.3.9) family.</text>
</comment>
<evidence type="ECO:0000313" key="9">
    <source>
        <dbReference type="EMBL" id="MDK7394015.1"/>
    </source>
</evidence>
<dbReference type="Proteomes" id="UP001174229">
    <property type="component" value="Unassembled WGS sequence"/>
</dbReference>
<keyword evidence="7 8" id="KW-0472">Membrane</keyword>
<evidence type="ECO:0000256" key="7">
    <source>
        <dbReference type="ARBA" id="ARBA00023136"/>
    </source>
</evidence>
<protein>
    <submittedName>
        <fullName evidence="9">Endospore germination permease</fullName>
    </submittedName>
</protein>
<accession>A0AAW6YS71</accession>
<comment type="subcellular location">
    <subcellularLocation>
        <location evidence="1">Membrane</location>
        <topology evidence="1">Multi-pass membrane protein</topology>
    </subcellularLocation>
</comment>
<feature type="transmembrane region" description="Helical" evidence="8">
    <location>
        <begin position="81"/>
        <end position="101"/>
    </location>
</feature>
<dbReference type="GeneID" id="69534923"/>
<name>A0AAW6YS71_9BACI</name>
<dbReference type="PANTHER" id="PTHR34975:SF2">
    <property type="entry name" value="SPORE GERMINATION PROTEIN A2"/>
    <property type="match status" value="1"/>
</dbReference>
<keyword evidence="4" id="KW-0309">Germination</keyword>
<dbReference type="RefSeq" id="WP_000372605.1">
    <property type="nucleotide sequence ID" value="NZ_CP086329.1"/>
</dbReference>
<feature type="transmembrane region" description="Helical" evidence="8">
    <location>
        <begin position="12"/>
        <end position="33"/>
    </location>
</feature>
<feature type="transmembrane region" description="Helical" evidence="8">
    <location>
        <begin position="331"/>
        <end position="353"/>
    </location>
</feature>
<feature type="transmembrane region" description="Helical" evidence="8">
    <location>
        <begin position="140"/>
        <end position="161"/>
    </location>
</feature>
<evidence type="ECO:0000256" key="4">
    <source>
        <dbReference type="ARBA" id="ARBA00022544"/>
    </source>
</evidence>
<sequence>MDQNKASFSTIFVLSMMSIGLMNHVMVIPMLLSTAKRDSWISVLISGVLFLGWLVFLQVIIKKTNYSHLFTWIKDRVGKGVAWGLSSVAYVFILLLIGVTLKDMIVWTVTSYFPQSPVFILAIVFLIICFFAATSSFATLSIISGFLLVFVVALGFFVMSLNIPHKDYAQIFPILEHGLNPVLKGVIYSSGSLMEVSLILFLQHKLKPNIKVRSLLFLGIILIGLTLGPLLGSIAIFGPEEAANQRYPAYEEWRLLKIGKYIEHVDFFSIYQWLSGGFIRISLGLFIIGQLFPFENDKNRHLLIGFSSLITSLMVLLPISDMQFVRFLQNIYFYLSFLFLIIFSLSIGLLAFLKGKGGDNS</sequence>
<evidence type="ECO:0000256" key="5">
    <source>
        <dbReference type="ARBA" id="ARBA00022692"/>
    </source>
</evidence>
<dbReference type="EMBL" id="JAPNPE010000011">
    <property type="protein sequence ID" value="MDK7394015.1"/>
    <property type="molecule type" value="Genomic_DNA"/>
</dbReference>
<feature type="transmembrane region" description="Helical" evidence="8">
    <location>
        <begin position="270"/>
        <end position="289"/>
    </location>
</feature>
<evidence type="ECO:0000256" key="6">
    <source>
        <dbReference type="ARBA" id="ARBA00022989"/>
    </source>
</evidence>
<evidence type="ECO:0000256" key="1">
    <source>
        <dbReference type="ARBA" id="ARBA00004141"/>
    </source>
</evidence>
<gene>
    <name evidence="9" type="ORF">OWO78_21820</name>
</gene>
<feature type="transmembrane region" description="Helical" evidence="8">
    <location>
        <begin position="113"/>
        <end position="133"/>
    </location>
</feature>
<reference evidence="9" key="1">
    <citation type="submission" date="2022-11" db="EMBL/GenBank/DDBJ databases">
        <title>WGS-based characterization of Bacillus cereus isolated from food &amp; feed additives.</title>
        <authorList>
            <person name="Bogaerts B."/>
            <person name="Fraiture M.-A."/>
            <person name="Roosens N.H.C."/>
            <person name="De Keersmaecker S.C.J."/>
            <person name="Vanneste K."/>
        </authorList>
    </citation>
    <scope>NUCLEOTIDE SEQUENCE</scope>
    <source>
        <strain evidence="9">74.2</strain>
    </source>
</reference>
<comment type="caution">
    <text evidence="9">The sequence shown here is derived from an EMBL/GenBank/DDBJ whole genome shotgun (WGS) entry which is preliminary data.</text>
</comment>
<feature type="transmembrane region" description="Helical" evidence="8">
    <location>
        <begin position="214"/>
        <end position="237"/>
    </location>
</feature>
<dbReference type="PANTHER" id="PTHR34975">
    <property type="entry name" value="SPORE GERMINATION PROTEIN A2"/>
    <property type="match status" value="1"/>
</dbReference>
<feature type="transmembrane region" description="Helical" evidence="8">
    <location>
        <begin position="301"/>
        <end position="319"/>
    </location>
</feature>
<dbReference type="GO" id="GO:0016020">
    <property type="term" value="C:membrane"/>
    <property type="evidence" value="ECO:0007669"/>
    <property type="project" value="UniProtKB-SubCell"/>
</dbReference>